<feature type="compositionally biased region" description="Low complexity" evidence="1">
    <location>
        <begin position="18"/>
        <end position="30"/>
    </location>
</feature>
<keyword evidence="2" id="KW-0472">Membrane</keyword>
<reference evidence="3" key="2">
    <citation type="journal article" date="2020" name="Microorganisms">
        <title>Osmotic Adaptation and Compatible Solute Biosynthesis of Phototrophic Bacteria as Revealed from Genome Analyses.</title>
        <authorList>
            <person name="Imhoff J.F."/>
            <person name="Rahn T."/>
            <person name="Kunzel S."/>
            <person name="Keller A."/>
            <person name="Neulinger S.C."/>
        </authorList>
    </citation>
    <scope>NUCLEOTIDE SEQUENCE</scope>
    <source>
        <strain evidence="3">DSM 11080</strain>
    </source>
</reference>
<proteinExistence type="predicted"/>
<evidence type="ECO:0000256" key="1">
    <source>
        <dbReference type="SAM" id="MobiDB-lite"/>
    </source>
</evidence>
<sequence length="89" mass="9401">MVEASGAIRPSTPPPALRRAASGSQASRSSASVRAVRRADCDLILLVAQFNDYRRPAIIVVAISLLLMRASFGFMVILGLYASAGSSIH</sequence>
<comment type="caution">
    <text evidence="3">The sequence shown here is derived from an EMBL/GenBank/DDBJ whole genome shotgun (WGS) entry which is preliminary data.</text>
</comment>
<evidence type="ECO:0000313" key="4">
    <source>
        <dbReference type="Proteomes" id="UP001296776"/>
    </source>
</evidence>
<keyword evidence="2" id="KW-1133">Transmembrane helix</keyword>
<keyword evidence="4" id="KW-1185">Reference proteome</keyword>
<keyword evidence="2" id="KW-0812">Transmembrane</keyword>
<dbReference type="Proteomes" id="UP001296776">
    <property type="component" value="Unassembled WGS sequence"/>
</dbReference>
<evidence type="ECO:0000256" key="2">
    <source>
        <dbReference type="SAM" id="Phobius"/>
    </source>
</evidence>
<reference evidence="3" key="1">
    <citation type="submission" date="2017-08" db="EMBL/GenBank/DDBJ databases">
        <authorList>
            <person name="Imhoff J.F."/>
            <person name="Rahn T."/>
            <person name="Kuenzel S."/>
            <person name="Neulinger S.C."/>
        </authorList>
    </citation>
    <scope>NUCLEOTIDE SEQUENCE</scope>
    <source>
        <strain evidence="3">DSM 11080</strain>
    </source>
</reference>
<dbReference type="EMBL" id="NRSJ01000061">
    <property type="protein sequence ID" value="MBK1707052.1"/>
    <property type="molecule type" value="Genomic_DNA"/>
</dbReference>
<protein>
    <submittedName>
        <fullName evidence="3">Uncharacterized protein</fullName>
    </submittedName>
</protein>
<accession>A0AAJ0UAD2</accession>
<name>A0AAJ0UAD2_9GAMM</name>
<feature type="region of interest" description="Disordered" evidence="1">
    <location>
        <begin position="1"/>
        <end position="30"/>
    </location>
</feature>
<organism evidence="3 4">
    <name type="scientific">Halochromatium glycolicum</name>
    <dbReference type="NCBI Taxonomy" id="85075"/>
    <lineage>
        <taxon>Bacteria</taxon>
        <taxon>Pseudomonadati</taxon>
        <taxon>Pseudomonadota</taxon>
        <taxon>Gammaproteobacteria</taxon>
        <taxon>Chromatiales</taxon>
        <taxon>Chromatiaceae</taxon>
        <taxon>Halochromatium</taxon>
    </lineage>
</organism>
<feature type="transmembrane region" description="Helical" evidence="2">
    <location>
        <begin position="57"/>
        <end position="82"/>
    </location>
</feature>
<dbReference type="AlphaFoldDB" id="A0AAJ0UAD2"/>
<gene>
    <name evidence="3" type="ORF">CKO40_21575</name>
</gene>
<evidence type="ECO:0000313" key="3">
    <source>
        <dbReference type="EMBL" id="MBK1707052.1"/>
    </source>
</evidence>